<accession>X1EJF3</accession>
<feature type="non-terminal residue" evidence="1">
    <location>
        <position position="189"/>
    </location>
</feature>
<evidence type="ECO:0000313" key="1">
    <source>
        <dbReference type="EMBL" id="GAH08788.1"/>
    </source>
</evidence>
<name>X1EJF3_9ZZZZ</name>
<dbReference type="EMBL" id="BART01030927">
    <property type="protein sequence ID" value="GAH08788.1"/>
    <property type="molecule type" value="Genomic_DNA"/>
</dbReference>
<organism evidence="1">
    <name type="scientific">marine sediment metagenome</name>
    <dbReference type="NCBI Taxonomy" id="412755"/>
    <lineage>
        <taxon>unclassified sequences</taxon>
        <taxon>metagenomes</taxon>
        <taxon>ecological metagenomes</taxon>
    </lineage>
</organism>
<gene>
    <name evidence="1" type="ORF">S01H4_53846</name>
</gene>
<dbReference type="AlphaFoldDB" id="X1EJF3"/>
<sequence>MADISEKLKAVDSRFRHNSKQWEAARWIVRQDHEITTEERKALVQEIPIKYGSLTGLLTELRRMDLYPPQKNSEKSTRLSIPERIEETLHPVAEEPMLPLQEYATKEDFETLRNSINFLASVISGEDPLNPDENPGESEKDENIEGIQPEEMFIADPSLTRASVWLKPKTQMYFDMARQGVFANYAGTR</sequence>
<proteinExistence type="predicted"/>
<reference evidence="1" key="1">
    <citation type="journal article" date="2014" name="Front. Microbiol.">
        <title>High frequency of phylogenetically diverse reductive dehalogenase-homologous genes in deep subseafloor sedimentary metagenomes.</title>
        <authorList>
            <person name="Kawai M."/>
            <person name="Futagami T."/>
            <person name="Toyoda A."/>
            <person name="Takaki Y."/>
            <person name="Nishi S."/>
            <person name="Hori S."/>
            <person name="Arai W."/>
            <person name="Tsubouchi T."/>
            <person name="Morono Y."/>
            <person name="Uchiyama I."/>
            <person name="Ito T."/>
            <person name="Fujiyama A."/>
            <person name="Inagaki F."/>
            <person name="Takami H."/>
        </authorList>
    </citation>
    <scope>NUCLEOTIDE SEQUENCE</scope>
    <source>
        <strain evidence="1">Expedition CK06-06</strain>
    </source>
</reference>
<comment type="caution">
    <text evidence="1">The sequence shown here is derived from an EMBL/GenBank/DDBJ whole genome shotgun (WGS) entry which is preliminary data.</text>
</comment>
<protein>
    <submittedName>
        <fullName evidence="1">Uncharacterized protein</fullName>
    </submittedName>
</protein>